<protein>
    <submittedName>
        <fullName evidence="1">Uncharacterized protein</fullName>
    </submittedName>
</protein>
<reference evidence="1" key="1">
    <citation type="submission" date="2020-08" db="EMBL/GenBank/DDBJ databases">
        <title>Multicomponent nature underlies the extraordinary mechanical properties of spider dragline silk.</title>
        <authorList>
            <person name="Kono N."/>
            <person name="Nakamura H."/>
            <person name="Mori M."/>
            <person name="Yoshida Y."/>
            <person name="Ohtoshi R."/>
            <person name="Malay A.D."/>
            <person name="Moran D.A.P."/>
            <person name="Tomita M."/>
            <person name="Numata K."/>
            <person name="Arakawa K."/>
        </authorList>
    </citation>
    <scope>NUCLEOTIDE SEQUENCE</scope>
</reference>
<evidence type="ECO:0000313" key="1">
    <source>
        <dbReference type="EMBL" id="GFY02808.1"/>
    </source>
</evidence>
<proteinExistence type="predicted"/>
<keyword evidence="2" id="KW-1185">Reference proteome</keyword>
<evidence type="ECO:0000313" key="2">
    <source>
        <dbReference type="Proteomes" id="UP000887159"/>
    </source>
</evidence>
<dbReference type="Proteomes" id="UP000887159">
    <property type="component" value="Unassembled WGS sequence"/>
</dbReference>
<comment type="caution">
    <text evidence="1">The sequence shown here is derived from an EMBL/GenBank/DDBJ whole genome shotgun (WGS) entry which is preliminary data.</text>
</comment>
<accession>A0A8X6S984</accession>
<sequence>MNGKNAFASNRFYINKTVVIGVLLYDNLPTRWLRSRLPVSIVSLQHRSTDHYENRYVYEYFCGESFFPIIFVEAPNAGEATAYQLLHRSINRQVVNVGAKNDANLALSATFRYVSIETPL</sequence>
<organism evidence="1 2">
    <name type="scientific">Trichonephila clavipes</name>
    <name type="common">Golden silk orbweaver</name>
    <name type="synonym">Nephila clavipes</name>
    <dbReference type="NCBI Taxonomy" id="2585209"/>
    <lineage>
        <taxon>Eukaryota</taxon>
        <taxon>Metazoa</taxon>
        <taxon>Ecdysozoa</taxon>
        <taxon>Arthropoda</taxon>
        <taxon>Chelicerata</taxon>
        <taxon>Arachnida</taxon>
        <taxon>Araneae</taxon>
        <taxon>Araneomorphae</taxon>
        <taxon>Entelegynae</taxon>
        <taxon>Araneoidea</taxon>
        <taxon>Nephilidae</taxon>
        <taxon>Trichonephila</taxon>
    </lineage>
</organism>
<dbReference type="EMBL" id="BMAU01021233">
    <property type="protein sequence ID" value="GFY02808.1"/>
    <property type="molecule type" value="Genomic_DNA"/>
</dbReference>
<dbReference type="AlphaFoldDB" id="A0A8X6S984"/>
<name>A0A8X6S984_TRICX</name>
<gene>
    <name evidence="1" type="primary">NCL1_24381</name>
    <name evidence="1" type="ORF">TNCV_3506881</name>
</gene>